<organism evidence="1">
    <name type="scientific">Candidatus Kentrum sp. LPFa</name>
    <dbReference type="NCBI Taxonomy" id="2126335"/>
    <lineage>
        <taxon>Bacteria</taxon>
        <taxon>Pseudomonadati</taxon>
        <taxon>Pseudomonadota</taxon>
        <taxon>Gammaproteobacteria</taxon>
        <taxon>Candidatus Kentrum</taxon>
    </lineage>
</organism>
<evidence type="ECO:0000313" key="1">
    <source>
        <dbReference type="EMBL" id="VFK25794.1"/>
    </source>
</evidence>
<proteinExistence type="predicted"/>
<reference evidence="1" key="1">
    <citation type="submission" date="2019-02" db="EMBL/GenBank/DDBJ databases">
        <authorList>
            <person name="Gruber-Vodicka R. H."/>
            <person name="Seah K. B. B."/>
        </authorList>
    </citation>
    <scope>NUCLEOTIDE SEQUENCE</scope>
    <source>
        <strain evidence="1">BECK_S312</strain>
    </source>
</reference>
<sequence length="39" mass="4812">MDIWNVIDWELKLISRAPTFWVNMLRLDSHFLCLMIYVK</sequence>
<dbReference type="EMBL" id="CAADFM010000493">
    <property type="protein sequence ID" value="VFK25794.1"/>
    <property type="molecule type" value="Genomic_DNA"/>
</dbReference>
<evidence type="ECO:0000313" key="2">
    <source>
        <dbReference type="EMBL" id="VFK31462.1"/>
    </source>
</evidence>
<name>A0A450X8X6_9GAMM</name>
<accession>A0A450X8X6</accession>
<dbReference type="EMBL" id="CAADFM010000902">
    <property type="protein sequence ID" value="VFK31462.1"/>
    <property type="molecule type" value="Genomic_DNA"/>
</dbReference>
<gene>
    <name evidence="1" type="ORF">BECKLPF1236A_GA0070988_104931</name>
    <name evidence="2" type="ORF">BECKLPF1236A_GA0070988_109021</name>
</gene>
<protein>
    <submittedName>
        <fullName evidence="1">Uncharacterized protein</fullName>
    </submittedName>
</protein>
<dbReference type="AlphaFoldDB" id="A0A450X8X6"/>